<organism evidence="1 2">
    <name type="scientific">Candidatus Blautia faecavium</name>
    <dbReference type="NCBI Taxonomy" id="2838487"/>
    <lineage>
        <taxon>Bacteria</taxon>
        <taxon>Bacillati</taxon>
        <taxon>Bacillota</taxon>
        <taxon>Clostridia</taxon>
        <taxon>Lachnospirales</taxon>
        <taxon>Lachnospiraceae</taxon>
        <taxon>Blautia</taxon>
    </lineage>
</organism>
<proteinExistence type="predicted"/>
<dbReference type="SUPFAM" id="SSF53474">
    <property type="entry name" value="alpha/beta-Hydrolases"/>
    <property type="match status" value="1"/>
</dbReference>
<dbReference type="PANTHER" id="PTHR48098:SF6">
    <property type="entry name" value="FERRI-BACILLIBACTIN ESTERASE BESA"/>
    <property type="match status" value="1"/>
</dbReference>
<dbReference type="Gene3D" id="3.40.50.1820">
    <property type="entry name" value="alpha/beta hydrolase"/>
    <property type="match status" value="1"/>
</dbReference>
<dbReference type="InterPro" id="IPR050583">
    <property type="entry name" value="Mycobacterial_A85_antigen"/>
</dbReference>
<sequence>MEQYTIEDKKLTVCSDKEPVAPVIYLNTVSEEAEEIYEILKKITHTPFTLAAVSGLDWNFDMAPWDSPSAIKNGPACTGGADKYLKFMAEKIIPEAEKSLFGGIAWRGIAGYSLAGLFSVYSLYCTGIFSRAASISGSLWYPGFKEYVFSREMKNKPDRMYFSLGNKESRTQNPYLRTVKENTEEIQTYYKNKGINTIFQMNPGGHYYNTAERTAAGIAWLLEG</sequence>
<dbReference type="Proteomes" id="UP000823842">
    <property type="component" value="Unassembled WGS sequence"/>
</dbReference>
<reference evidence="1" key="1">
    <citation type="journal article" date="2021" name="PeerJ">
        <title>Extensive microbial diversity within the chicken gut microbiome revealed by metagenomics and culture.</title>
        <authorList>
            <person name="Gilroy R."/>
            <person name="Ravi A."/>
            <person name="Getino M."/>
            <person name="Pursley I."/>
            <person name="Horton D.L."/>
            <person name="Alikhan N.F."/>
            <person name="Baker D."/>
            <person name="Gharbi K."/>
            <person name="Hall N."/>
            <person name="Watson M."/>
            <person name="Adriaenssens E.M."/>
            <person name="Foster-Nyarko E."/>
            <person name="Jarju S."/>
            <person name="Secka A."/>
            <person name="Antonio M."/>
            <person name="Oren A."/>
            <person name="Chaudhuri R.R."/>
            <person name="La Ragione R."/>
            <person name="Hildebrand F."/>
            <person name="Pallen M.J."/>
        </authorList>
    </citation>
    <scope>NUCLEOTIDE SEQUENCE</scope>
    <source>
        <strain evidence="1">ChiSjej1B19-5720</strain>
    </source>
</reference>
<dbReference type="PANTHER" id="PTHR48098">
    <property type="entry name" value="ENTEROCHELIN ESTERASE-RELATED"/>
    <property type="match status" value="1"/>
</dbReference>
<accession>A0A9D2RV89</accession>
<gene>
    <name evidence="1" type="ORF">IAA06_04090</name>
</gene>
<keyword evidence="1" id="KW-0378">Hydrolase</keyword>
<dbReference type="InterPro" id="IPR000801">
    <property type="entry name" value="Esterase-like"/>
</dbReference>
<evidence type="ECO:0000313" key="1">
    <source>
        <dbReference type="EMBL" id="HJB27957.1"/>
    </source>
</evidence>
<comment type="caution">
    <text evidence="1">The sequence shown here is derived from an EMBL/GenBank/DDBJ whole genome shotgun (WGS) entry which is preliminary data.</text>
</comment>
<reference evidence="1" key="2">
    <citation type="submission" date="2021-04" db="EMBL/GenBank/DDBJ databases">
        <authorList>
            <person name="Gilroy R."/>
        </authorList>
    </citation>
    <scope>NUCLEOTIDE SEQUENCE</scope>
    <source>
        <strain evidence="1">ChiSjej1B19-5720</strain>
    </source>
</reference>
<dbReference type="InterPro" id="IPR029058">
    <property type="entry name" value="AB_hydrolase_fold"/>
</dbReference>
<dbReference type="Pfam" id="PF00756">
    <property type="entry name" value="Esterase"/>
    <property type="match status" value="1"/>
</dbReference>
<protein>
    <submittedName>
        <fullName evidence="1">Alpha/beta hydrolase</fullName>
    </submittedName>
</protein>
<dbReference type="EMBL" id="DWYZ01000084">
    <property type="protein sequence ID" value="HJB27957.1"/>
    <property type="molecule type" value="Genomic_DNA"/>
</dbReference>
<dbReference type="AlphaFoldDB" id="A0A9D2RV89"/>
<evidence type="ECO:0000313" key="2">
    <source>
        <dbReference type="Proteomes" id="UP000823842"/>
    </source>
</evidence>
<dbReference type="GO" id="GO:0016787">
    <property type="term" value="F:hydrolase activity"/>
    <property type="evidence" value="ECO:0007669"/>
    <property type="project" value="UniProtKB-KW"/>
</dbReference>
<name>A0A9D2RV89_9FIRM</name>